<gene>
    <name evidence="1" type="primary">tssF</name>
    <name evidence="1" type="ORF">EKN56_11865</name>
</gene>
<proteinExistence type="predicted"/>
<dbReference type="EMBL" id="CP034752">
    <property type="protein sequence ID" value="QBH97030.1"/>
    <property type="molecule type" value="Genomic_DNA"/>
</dbReference>
<organism evidence="1 2">
    <name type="scientific">Limnobaculum zhutongyuii</name>
    <dbReference type="NCBI Taxonomy" id="2498113"/>
    <lineage>
        <taxon>Bacteria</taxon>
        <taxon>Pseudomonadati</taxon>
        <taxon>Pseudomonadota</taxon>
        <taxon>Gammaproteobacteria</taxon>
        <taxon>Enterobacterales</taxon>
        <taxon>Budviciaceae</taxon>
        <taxon>Limnobaculum</taxon>
    </lineage>
</organism>
<evidence type="ECO:0000313" key="2">
    <source>
        <dbReference type="Proteomes" id="UP000293154"/>
    </source>
</evidence>
<reference evidence="1 2" key="1">
    <citation type="submission" date="2019-03" db="EMBL/GenBank/DDBJ databases">
        <title>Pragia sp. nov. isolated from the gut tract of Carduelis flavirostris.</title>
        <authorList>
            <person name="Ge Y."/>
        </authorList>
    </citation>
    <scope>NUCLEOTIDE SEQUENCE [LARGE SCALE GENOMIC DNA]</scope>
    <source>
        <strain evidence="1 2">CF-458</strain>
    </source>
</reference>
<dbReference type="InterPro" id="IPR010272">
    <property type="entry name" value="T6SS_TssF"/>
</dbReference>
<sequence>MELRDCFKDELQYIKQLAAERANQNPTFGEFLQSSENDADVEFLFEHFAFLMAKLRQNVDDAFPEITQNLLSRVWPTPIRPIPSTSILNFRPKSDEIYHLMKGSRVEADLGNDEACTYQLARDVNVVPCIIRDCTLVNTPTNGMIKLKVEWQGNITKEGKWVTEPFTLFLSPDQQTAGLLQLWLQQYLEKVAVVCGDKRFSLSNRVIQTFTPDPESLILPLDIPLFWRLQLLQQYFHLPHVNDFITIDFSAELDTVLLNEDGTFELQFEFNQPLLTDKPIDVTTVFFTNCVPVINLCQSKPQIVDFIKGQSTYQYQDEVNHNVYQIKSIYSILESGIRNSRGDSINYLPITQFTTNNFDHSQIYYQCMLEHNVKGEAQTLITFIDSQGKRIVDFPNKTFFCDVIVTNGQLCGGLDIGDICMPTLDISNSLNFSNITRPTHEIAPLVDSHSHWPIISHLSLSPMFLKDLAAIKQLLTDLNFHIHTSAPLQQLSEQRLSGIVSLKTQALDWIWHKGVMKRGLEMVLTLNPDNFSDDGDMYQFGFILGNVLPYCMTKNNFLMMKIVNSKTQRLWSLAPILGGREQI</sequence>
<dbReference type="NCBIfam" id="TIGR03359">
    <property type="entry name" value="VI_chp_6"/>
    <property type="match status" value="1"/>
</dbReference>
<accession>A0A411WLJ1</accession>
<protein>
    <submittedName>
        <fullName evidence="1">Type VI secretion system baseplate subunit TssF</fullName>
    </submittedName>
</protein>
<dbReference type="OrthoDB" id="6437914at2"/>
<name>A0A411WLJ1_9GAMM</name>
<dbReference type="Proteomes" id="UP000293154">
    <property type="component" value="Chromosome"/>
</dbReference>
<evidence type="ECO:0000313" key="1">
    <source>
        <dbReference type="EMBL" id="QBH97030.1"/>
    </source>
</evidence>
<dbReference type="AlphaFoldDB" id="A0A411WLJ1"/>
<dbReference type="PANTHER" id="PTHR35370:SF1">
    <property type="entry name" value="TYPE VI SECRETION SYSTEM COMPONENT TSSF1"/>
    <property type="match status" value="1"/>
</dbReference>
<dbReference type="Pfam" id="PF05947">
    <property type="entry name" value="T6SS_TssF"/>
    <property type="match status" value="1"/>
</dbReference>
<dbReference type="KEGG" id="prag:EKN56_11865"/>
<dbReference type="PANTHER" id="PTHR35370">
    <property type="entry name" value="CYTOPLASMIC PROTEIN-RELATED-RELATED"/>
    <property type="match status" value="1"/>
</dbReference>
<dbReference type="RefSeq" id="WP_130591972.1">
    <property type="nucleotide sequence ID" value="NZ_CP034752.1"/>
</dbReference>
<keyword evidence="2" id="KW-1185">Reference proteome</keyword>